<dbReference type="GO" id="GO:0032259">
    <property type="term" value="P:methylation"/>
    <property type="evidence" value="ECO:0007669"/>
    <property type="project" value="UniProtKB-KW"/>
</dbReference>
<accession>A0A2T4JDD9</accession>
<dbReference type="InterPro" id="IPR012263">
    <property type="entry name" value="M_m6A_EcoRV"/>
</dbReference>
<dbReference type="PANTHER" id="PTHR30481">
    <property type="entry name" value="DNA ADENINE METHYLASE"/>
    <property type="match status" value="1"/>
</dbReference>
<dbReference type="GO" id="GO:0009307">
    <property type="term" value="P:DNA restriction-modification system"/>
    <property type="evidence" value="ECO:0007669"/>
    <property type="project" value="InterPro"/>
</dbReference>
<dbReference type="InterPro" id="IPR029063">
    <property type="entry name" value="SAM-dependent_MTases_sf"/>
</dbReference>
<gene>
    <name evidence="9" type="ORF">C5F44_02510</name>
</gene>
<evidence type="ECO:0000256" key="6">
    <source>
        <dbReference type="ARBA" id="ARBA00047942"/>
    </source>
</evidence>
<evidence type="ECO:0000256" key="1">
    <source>
        <dbReference type="ARBA" id="ARBA00006594"/>
    </source>
</evidence>
<dbReference type="RefSeq" id="WP_107671939.1">
    <property type="nucleotide sequence ID" value="NZ_PZKE01000002.1"/>
</dbReference>
<sequence length="298" mass="33923">MPVVSKEVRTVNPAPASVRKPFIRWVGGKSRLLPRILPHVPARVVNYFEPFLGGGAVFIACQSRIAGTPYLADLNPHLVAAWTALRDRPEELKPLLDWYHEHDSKSFYYEVRAEQPQSDLEKAARFLYLNGVSWNHLWRENSKTSAMNVPWGDRKFKGFSAEELESIRFLLIGAEIRCCDFRDLVSSAKEGDFVYLDPPYLPIFSKPTVEKEPTAKFNKYTAKTFEMVDLVDLARVCNELSDRGVSWIMSNRDTEVVRDLFSKHDIISFTAHRALAAQSRREVEAHKSPEAIVIGSQA</sequence>
<dbReference type="InterPro" id="IPR023095">
    <property type="entry name" value="Ade_MeTrfase_dom_2"/>
</dbReference>
<evidence type="ECO:0000256" key="2">
    <source>
        <dbReference type="ARBA" id="ARBA00011900"/>
    </source>
</evidence>
<dbReference type="EMBL" id="PZKE01000002">
    <property type="protein sequence ID" value="PTE15930.1"/>
    <property type="molecule type" value="Genomic_DNA"/>
</dbReference>
<reference evidence="9 10" key="1">
    <citation type="submission" date="2018-03" db="EMBL/GenBank/DDBJ databases">
        <title>Rhodobacter blasticus.</title>
        <authorList>
            <person name="Meyer T.E."/>
            <person name="Miller S."/>
            <person name="Lodha T."/>
            <person name="Gandham S."/>
            <person name="Chintalapati S."/>
            <person name="Chintalapati V.R."/>
        </authorList>
    </citation>
    <scope>NUCLEOTIDE SEQUENCE [LARGE SCALE GENOMIC DNA]</scope>
    <source>
        <strain evidence="9 10">DSM 2131</strain>
    </source>
</reference>
<dbReference type="Proteomes" id="UP000241362">
    <property type="component" value="Unassembled WGS sequence"/>
</dbReference>
<evidence type="ECO:0000256" key="3">
    <source>
        <dbReference type="ARBA" id="ARBA00022603"/>
    </source>
</evidence>
<dbReference type="GO" id="GO:0009007">
    <property type="term" value="F:site-specific DNA-methyltransferase (adenine-specific) activity"/>
    <property type="evidence" value="ECO:0007669"/>
    <property type="project" value="UniProtKB-UniRule"/>
</dbReference>
<dbReference type="NCBIfam" id="TIGR00571">
    <property type="entry name" value="dam"/>
    <property type="match status" value="1"/>
</dbReference>
<feature type="binding site" evidence="7">
    <location>
        <position position="25"/>
    </location>
    <ligand>
        <name>S-adenosyl-L-methionine</name>
        <dbReference type="ChEBI" id="CHEBI:59789"/>
    </ligand>
</feature>
<keyword evidence="3 8" id="KW-0489">Methyltransferase</keyword>
<keyword evidence="5 8" id="KW-0949">S-adenosyl-L-methionine</keyword>
<dbReference type="GO" id="GO:0006298">
    <property type="term" value="P:mismatch repair"/>
    <property type="evidence" value="ECO:0007669"/>
    <property type="project" value="TreeGrafter"/>
</dbReference>
<evidence type="ECO:0000256" key="8">
    <source>
        <dbReference type="RuleBase" id="RU361257"/>
    </source>
</evidence>
<dbReference type="GO" id="GO:1904047">
    <property type="term" value="F:S-adenosyl-L-methionine binding"/>
    <property type="evidence" value="ECO:0007669"/>
    <property type="project" value="TreeGrafter"/>
</dbReference>
<dbReference type="PANTHER" id="PTHR30481:SF3">
    <property type="entry name" value="DNA ADENINE METHYLASE"/>
    <property type="match status" value="1"/>
</dbReference>
<dbReference type="Pfam" id="PF02086">
    <property type="entry name" value="MethyltransfD12"/>
    <property type="match status" value="1"/>
</dbReference>
<dbReference type="PIRSF" id="PIRSF000398">
    <property type="entry name" value="M_m6A_EcoRV"/>
    <property type="match status" value="1"/>
</dbReference>
<evidence type="ECO:0000313" key="10">
    <source>
        <dbReference type="Proteomes" id="UP000241362"/>
    </source>
</evidence>
<dbReference type="InterPro" id="IPR012327">
    <property type="entry name" value="MeTrfase_D12"/>
</dbReference>
<dbReference type="Gene3D" id="3.40.50.150">
    <property type="entry name" value="Vaccinia Virus protein VP39"/>
    <property type="match status" value="1"/>
</dbReference>
<evidence type="ECO:0000256" key="5">
    <source>
        <dbReference type="ARBA" id="ARBA00022691"/>
    </source>
</evidence>
<comment type="similarity">
    <text evidence="1 8">Belongs to the N(4)/N(6)-methyltransferase family.</text>
</comment>
<dbReference type="AlphaFoldDB" id="A0A2T4JDD9"/>
<comment type="caution">
    <text evidence="9">The sequence shown here is derived from an EMBL/GenBank/DDBJ whole genome shotgun (WGS) entry which is preliminary data.</text>
</comment>
<dbReference type="EC" id="2.1.1.72" evidence="2 8"/>
<keyword evidence="4 8" id="KW-0808">Transferase</keyword>
<evidence type="ECO:0000256" key="7">
    <source>
        <dbReference type="PIRSR" id="PIRSR000398-1"/>
    </source>
</evidence>
<name>A0A2T4JDD9_FUSBL</name>
<dbReference type="GO" id="GO:0043565">
    <property type="term" value="F:sequence-specific DNA binding"/>
    <property type="evidence" value="ECO:0007669"/>
    <property type="project" value="TreeGrafter"/>
</dbReference>
<organism evidence="9 10">
    <name type="scientific">Fuscovulum blasticum DSM 2131</name>
    <dbReference type="NCBI Taxonomy" id="1188250"/>
    <lineage>
        <taxon>Bacteria</taxon>
        <taxon>Pseudomonadati</taxon>
        <taxon>Pseudomonadota</taxon>
        <taxon>Alphaproteobacteria</taxon>
        <taxon>Rhodobacterales</taxon>
        <taxon>Paracoccaceae</taxon>
        <taxon>Pseudogemmobacter</taxon>
    </lineage>
</organism>
<dbReference type="Gene3D" id="1.10.1020.10">
    <property type="entry name" value="Adenine-specific Methyltransferase, Domain 2"/>
    <property type="match status" value="1"/>
</dbReference>
<protein>
    <recommendedName>
        <fullName evidence="2 8">Site-specific DNA-methyltransferase (adenine-specific)</fullName>
        <ecNumber evidence="2 8">2.1.1.72</ecNumber>
    </recommendedName>
</protein>
<comment type="catalytic activity">
    <reaction evidence="6 8">
        <text>a 2'-deoxyadenosine in DNA + S-adenosyl-L-methionine = an N(6)-methyl-2'-deoxyadenosine in DNA + S-adenosyl-L-homocysteine + H(+)</text>
        <dbReference type="Rhea" id="RHEA:15197"/>
        <dbReference type="Rhea" id="RHEA-COMP:12418"/>
        <dbReference type="Rhea" id="RHEA-COMP:12419"/>
        <dbReference type="ChEBI" id="CHEBI:15378"/>
        <dbReference type="ChEBI" id="CHEBI:57856"/>
        <dbReference type="ChEBI" id="CHEBI:59789"/>
        <dbReference type="ChEBI" id="CHEBI:90615"/>
        <dbReference type="ChEBI" id="CHEBI:90616"/>
        <dbReference type="EC" id="2.1.1.72"/>
    </reaction>
</comment>
<evidence type="ECO:0000256" key="4">
    <source>
        <dbReference type="ARBA" id="ARBA00022679"/>
    </source>
</evidence>
<feature type="binding site" evidence="7">
    <location>
        <position position="73"/>
    </location>
    <ligand>
        <name>S-adenosyl-L-methionine</name>
        <dbReference type="ChEBI" id="CHEBI:59789"/>
    </ligand>
</feature>
<proteinExistence type="inferred from homology"/>
<dbReference type="InterPro" id="IPR002052">
    <property type="entry name" value="DNA_methylase_N6_adenine_CS"/>
</dbReference>
<dbReference type="SUPFAM" id="SSF53335">
    <property type="entry name" value="S-adenosyl-L-methionine-dependent methyltransferases"/>
    <property type="match status" value="1"/>
</dbReference>
<evidence type="ECO:0000313" key="9">
    <source>
        <dbReference type="EMBL" id="PTE15930.1"/>
    </source>
</evidence>
<feature type="binding site" evidence="7">
    <location>
        <position position="29"/>
    </location>
    <ligand>
        <name>S-adenosyl-L-methionine</name>
        <dbReference type="ChEBI" id="CHEBI:59789"/>
    </ligand>
</feature>
<keyword evidence="10" id="KW-1185">Reference proteome</keyword>
<dbReference type="PRINTS" id="PR00505">
    <property type="entry name" value="D12N6MTFRASE"/>
</dbReference>
<dbReference type="PROSITE" id="PS00092">
    <property type="entry name" value="N6_MTASE"/>
    <property type="match status" value="1"/>
</dbReference>
<feature type="binding site" evidence="7">
    <location>
        <position position="197"/>
    </location>
    <ligand>
        <name>S-adenosyl-L-methionine</name>
        <dbReference type="ChEBI" id="CHEBI:59789"/>
    </ligand>
</feature>